<dbReference type="Pfam" id="PF17765">
    <property type="entry name" value="MLTR_LBD"/>
    <property type="match status" value="1"/>
</dbReference>
<dbReference type="PANTHER" id="PTHR35010">
    <property type="entry name" value="BLL4672 PROTEIN-RELATED"/>
    <property type="match status" value="1"/>
</dbReference>
<evidence type="ECO:0000259" key="2">
    <source>
        <dbReference type="PROSITE" id="PS50943"/>
    </source>
</evidence>
<dbReference type="Pfam" id="PF13560">
    <property type="entry name" value="HTH_31"/>
    <property type="match status" value="1"/>
</dbReference>
<organism evidence="3 4">
    <name type="scientific">Allostreptomyces psammosilenae</name>
    <dbReference type="NCBI Taxonomy" id="1892865"/>
    <lineage>
        <taxon>Bacteria</taxon>
        <taxon>Bacillati</taxon>
        <taxon>Actinomycetota</taxon>
        <taxon>Actinomycetes</taxon>
        <taxon>Kitasatosporales</taxon>
        <taxon>Streptomycetaceae</taxon>
        <taxon>Allostreptomyces</taxon>
    </lineage>
</organism>
<evidence type="ECO:0000256" key="1">
    <source>
        <dbReference type="SAM" id="MobiDB-lite"/>
    </source>
</evidence>
<dbReference type="GO" id="GO:0003677">
    <property type="term" value="F:DNA binding"/>
    <property type="evidence" value="ECO:0007669"/>
    <property type="project" value="InterPro"/>
</dbReference>
<feature type="domain" description="HTH cro/C1-type" evidence="2">
    <location>
        <begin position="30"/>
        <end position="83"/>
    </location>
</feature>
<dbReference type="CDD" id="cd00093">
    <property type="entry name" value="HTH_XRE"/>
    <property type="match status" value="1"/>
</dbReference>
<dbReference type="Proteomes" id="UP000567795">
    <property type="component" value="Unassembled WGS sequence"/>
</dbReference>
<reference evidence="3 4" key="1">
    <citation type="submission" date="2020-07" db="EMBL/GenBank/DDBJ databases">
        <title>Sequencing the genomes of 1000 actinobacteria strains.</title>
        <authorList>
            <person name="Klenk H.-P."/>
        </authorList>
    </citation>
    <scope>NUCLEOTIDE SEQUENCE [LARGE SCALE GENOMIC DNA]</scope>
    <source>
        <strain evidence="3 4">DSM 42178</strain>
    </source>
</reference>
<dbReference type="InterPro" id="IPR041413">
    <property type="entry name" value="MLTR_LBD"/>
</dbReference>
<dbReference type="Gene3D" id="3.30.450.180">
    <property type="match status" value="1"/>
</dbReference>
<dbReference type="SMART" id="SM00530">
    <property type="entry name" value="HTH_XRE"/>
    <property type="match status" value="1"/>
</dbReference>
<dbReference type="InterPro" id="IPR001387">
    <property type="entry name" value="Cro/C1-type_HTH"/>
</dbReference>
<dbReference type="RefSeq" id="WP_179815673.1">
    <property type="nucleotide sequence ID" value="NZ_JACBZD010000001.1"/>
</dbReference>
<name>A0A852ZXX4_9ACTN</name>
<dbReference type="AlphaFoldDB" id="A0A852ZXX4"/>
<dbReference type="SUPFAM" id="SSF47413">
    <property type="entry name" value="lambda repressor-like DNA-binding domains"/>
    <property type="match status" value="1"/>
</dbReference>
<dbReference type="Gene3D" id="1.10.260.40">
    <property type="entry name" value="lambda repressor-like DNA-binding domains"/>
    <property type="match status" value="1"/>
</dbReference>
<keyword evidence="4" id="KW-1185">Reference proteome</keyword>
<protein>
    <submittedName>
        <fullName evidence="3">Transcriptional regulator with XRE-family HTH domain</fullName>
    </submittedName>
</protein>
<feature type="region of interest" description="Disordered" evidence="1">
    <location>
        <begin position="96"/>
        <end position="128"/>
    </location>
</feature>
<dbReference type="PANTHER" id="PTHR35010:SF2">
    <property type="entry name" value="BLL4672 PROTEIN"/>
    <property type="match status" value="1"/>
</dbReference>
<dbReference type="InterPro" id="IPR010982">
    <property type="entry name" value="Lambda_DNA-bd_dom_sf"/>
</dbReference>
<feature type="compositionally biased region" description="Low complexity" evidence="1">
    <location>
        <begin position="106"/>
        <end position="123"/>
    </location>
</feature>
<dbReference type="EMBL" id="JACBZD010000001">
    <property type="protein sequence ID" value="NYI07223.1"/>
    <property type="molecule type" value="Genomic_DNA"/>
</dbReference>
<evidence type="ECO:0000313" key="4">
    <source>
        <dbReference type="Proteomes" id="UP000567795"/>
    </source>
</evidence>
<gene>
    <name evidence="3" type="ORF">FHU37_004166</name>
</gene>
<evidence type="ECO:0000313" key="3">
    <source>
        <dbReference type="EMBL" id="NYI07223.1"/>
    </source>
</evidence>
<proteinExistence type="predicted"/>
<sequence>MTSAPELGDFLRARRARLRPRDVGLPDHGERRRVAGLRREEVAQLAGVSVDYYTRLEQGRATGASGAVLNAVARALGLNTEETRHLHQIAHPPLHRTSAAAGPIGSAARPTAGPASGPAAPADPARDTPVRPSLLALLASMEEVPALVLNHRRDVLAWNRAASALLTDFADLPPGERNLAWQSVLGDRMRRSMLNSADCVRGNAGYLRLAAGRHPDDARLTALIEELSRRSEEFRRRWAEHPVADKSSGVAKFDHPLVGRMDLTYETLRAVGDPEQVLVAYTAEPGSPSRDALRMLLSWTADGSPVRIP</sequence>
<dbReference type="PROSITE" id="PS50943">
    <property type="entry name" value="HTH_CROC1"/>
    <property type="match status" value="1"/>
</dbReference>
<comment type="caution">
    <text evidence="3">The sequence shown here is derived from an EMBL/GenBank/DDBJ whole genome shotgun (WGS) entry which is preliminary data.</text>
</comment>
<accession>A0A852ZXX4</accession>